<evidence type="ECO:0000256" key="3">
    <source>
        <dbReference type="ARBA" id="ARBA00022475"/>
    </source>
</evidence>
<keyword evidence="4 7" id="KW-0812">Transmembrane</keyword>
<keyword evidence="2 7" id="KW-0813">Transport</keyword>
<dbReference type="AlphaFoldDB" id="A0A2S3ZGA6"/>
<evidence type="ECO:0000256" key="5">
    <source>
        <dbReference type="ARBA" id="ARBA00022989"/>
    </source>
</evidence>
<dbReference type="PROSITE" id="PS50928">
    <property type="entry name" value="ABC_TM1"/>
    <property type="match status" value="1"/>
</dbReference>
<dbReference type="Pfam" id="PF00528">
    <property type="entry name" value="BPD_transp_1"/>
    <property type="match status" value="1"/>
</dbReference>
<feature type="transmembrane region" description="Helical" evidence="7">
    <location>
        <begin position="103"/>
        <end position="127"/>
    </location>
</feature>
<comment type="similarity">
    <text evidence="7">Belongs to the binding-protein-dependent transport system permease family.</text>
</comment>
<dbReference type="SUPFAM" id="SSF161098">
    <property type="entry name" value="MetI-like"/>
    <property type="match status" value="1"/>
</dbReference>
<dbReference type="EMBL" id="PPXF01000037">
    <property type="protein sequence ID" value="POH66416.1"/>
    <property type="molecule type" value="Genomic_DNA"/>
</dbReference>
<keyword evidence="6 7" id="KW-0472">Membrane</keyword>
<dbReference type="CDD" id="cd06261">
    <property type="entry name" value="TM_PBP2"/>
    <property type="match status" value="1"/>
</dbReference>
<dbReference type="InterPro" id="IPR000515">
    <property type="entry name" value="MetI-like"/>
</dbReference>
<dbReference type="GO" id="GO:0055085">
    <property type="term" value="P:transmembrane transport"/>
    <property type="evidence" value="ECO:0007669"/>
    <property type="project" value="InterPro"/>
</dbReference>
<dbReference type="GO" id="GO:0005886">
    <property type="term" value="C:plasma membrane"/>
    <property type="evidence" value="ECO:0007669"/>
    <property type="project" value="UniProtKB-SubCell"/>
</dbReference>
<dbReference type="PANTHER" id="PTHR43744">
    <property type="entry name" value="ABC TRANSPORTER PERMEASE PROTEIN MG189-RELATED-RELATED"/>
    <property type="match status" value="1"/>
</dbReference>
<feature type="transmembrane region" description="Helical" evidence="7">
    <location>
        <begin position="139"/>
        <end position="163"/>
    </location>
</feature>
<feature type="transmembrane region" description="Helical" evidence="7">
    <location>
        <begin position="228"/>
        <end position="253"/>
    </location>
</feature>
<evidence type="ECO:0000256" key="1">
    <source>
        <dbReference type="ARBA" id="ARBA00004651"/>
    </source>
</evidence>
<evidence type="ECO:0000256" key="7">
    <source>
        <dbReference type="RuleBase" id="RU363032"/>
    </source>
</evidence>
<keyword evidence="3" id="KW-1003">Cell membrane</keyword>
<dbReference type="InterPro" id="IPR035906">
    <property type="entry name" value="MetI-like_sf"/>
</dbReference>
<accession>A0A2S3ZGA6</accession>
<evidence type="ECO:0000313" key="9">
    <source>
        <dbReference type="EMBL" id="POH66416.1"/>
    </source>
</evidence>
<dbReference type="PANTHER" id="PTHR43744:SF8">
    <property type="entry name" value="SN-GLYCEROL-3-PHOSPHATE TRANSPORT SYSTEM PERMEASE PROTEIN UGPE"/>
    <property type="match status" value="1"/>
</dbReference>
<name>A0A2S3ZGA6_9MICO</name>
<evidence type="ECO:0000313" key="10">
    <source>
        <dbReference type="Proteomes" id="UP000237104"/>
    </source>
</evidence>
<dbReference type="Proteomes" id="UP000237104">
    <property type="component" value="Unassembled WGS sequence"/>
</dbReference>
<evidence type="ECO:0000259" key="8">
    <source>
        <dbReference type="PROSITE" id="PS50928"/>
    </source>
</evidence>
<organism evidence="9 10">
    <name type="scientific">Cryobacterium zongtaii</name>
    <dbReference type="NCBI Taxonomy" id="1259217"/>
    <lineage>
        <taxon>Bacteria</taxon>
        <taxon>Bacillati</taxon>
        <taxon>Actinomycetota</taxon>
        <taxon>Actinomycetes</taxon>
        <taxon>Micrococcales</taxon>
        <taxon>Microbacteriaceae</taxon>
        <taxon>Cryobacterium</taxon>
    </lineage>
</organism>
<feature type="transmembrane region" description="Helical" evidence="7">
    <location>
        <begin position="186"/>
        <end position="207"/>
    </location>
</feature>
<comment type="caution">
    <text evidence="9">The sequence shown here is derived from an EMBL/GenBank/DDBJ whole genome shotgun (WGS) entry which is preliminary data.</text>
</comment>
<dbReference type="Gene3D" id="1.10.3720.10">
    <property type="entry name" value="MetI-like"/>
    <property type="match status" value="1"/>
</dbReference>
<gene>
    <name evidence="9" type="ORF">C3B59_08300</name>
</gene>
<evidence type="ECO:0000256" key="2">
    <source>
        <dbReference type="ARBA" id="ARBA00022448"/>
    </source>
</evidence>
<reference evidence="9 10" key="1">
    <citation type="submission" date="2018-01" db="EMBL/GenBank/DDBJ databases">
        <title>Cryobacterium sp. nov., from glaciers in China.</title>
        <authorList>
            <person name="Liu Q."/>
            <person name="Xin Y.-H."/>
        </authorList>
    </citation>
    <scope>NUCLEOTIDE SEQUENCE [LARGE SCALE GENOMIC DNA]</scope>
    <source>
        <strain evidence="9 10">TMB1-8</strain>
    </source>
</reference>
<feature type="domain" description="ABC transmembrane type-1" evidence="8">
    <location>
        <begin position="104"/>
        <end position="306"/>
    </location>
</feature>
<protein>
    <submittedName>
        <fullName evidence="9">Sugar ABC transporter permease</fullName>
    </submittedName>
</protein>
<keyword evidence="5 7" id="KW-1133">Transmembrane helix</keyword>
<feature type="transmembrane region" description="Helical" evidence="7">
    <location>
        <begin position="288"/>
        <end position="306"/>
    </location>
</feature>
<proteinExistence type="inferred from homology"/>
<evidence type="ECO:0000256" key="6">
    <source>
        <dbReference type="ARBA" id="ARBA00023136"/>
    </source>
</evidence>
<feature type="transmembrane region" description="Helical" evidence="7">
    <location>
        <begin position="42"/>
        <end position="61"/>
    </location>
</feature>
<evidence type="ECO:0000256" key="4">
    <source>
        <dbReference type="ARBA" id="ARBA00022692"/>
    </source>
</evidence>
<comment type="subcellular location">
    <subcellularLocation>
        <location evidence="1 7">Cell membrane</location>
        <topology evidence="1 7">Multi-pass membrane protein</topology>
    </subcellularLocation>
</comment>
<dbReference type="OrthoDB" id="2063054at2"/>
<sequence length="321" mass="35349">MAIPHISTAPTAIADVAPASAPHVVLGQKTARKKRVIGLGGWILRIGLAVLFLFPILFMFVSSLKPDQQIFGDLSSIAAFLPIGNISMDNYAAVFDRVPAARFLVNSIGISAITVIAGILVNSLAAFALSRMRVRGKTVILTLIIATLIVPFETLALPLVWWVNQLPSFELTELGFMFSKGWIDTYQVQIIPFVANAFSIYLFHQYFESIPKELDEAARMDGAGWFRIYRQVVMPLSGPAIATVAILTFLPAWNSYLWPLMVVQTEELRPVMVGVQYFFQLNVSWGEVMAYSTLITLPVVALFIAFQRSFVNSIASSGVKG</sequence>